<organism evidence="10">
    <name type="scientific">termite gut metagenome</name>
    <dbReference type="NCBI Taxonomy" id="433724"/>
    <lineage>
        <taxon>unclassified sequences</taxon>
        <taxon>metagenomes</taxon>
        <taxon>organismal metagenomes</taxon>
    </lineage>
</organism>
<gene>
    <name evidence="10" type="ORF">EZS27_001554</name>
</gene>
<dbReference type="Pfam" id="PF06826">
    <property type="entry name" value="Asp-Al_Ex"/>
    <property type="match status" value="2"/>
</dbReference>
<dbReference type="GO" id="GO:0008324">
    <property type="term" value="F:monoatomic cation transmembrane transporter activity"/>
    <property type="evidence" value="ECO:0007669"/>
    <property type="project" value="InterPro"/>
</dbReference>
<keyword evidence="6 8" id="KW-0472">Membrane</keyword>
<feature type="transmembrane region" description="Helical" evidence="8">
    <location>
        <begin position="379"/>
        <end position="402"/>
    </location>
</feature>
<dbReference type="InterPro" id="IPR050144">
    <property type="entry name" value="AAE_transporter"/>
</dbReference>
<sequence>MSQISELLWGTGVAHAVMLLAFVIATGVTLGRIKIGGISLGMTMVLFVGIAMSHFGFRMEHSVLHFVREFGLILFVYAVGLQVGPGFFSSFKKEGVQLNLLATGIVMLGVIITLIIHFISEIPVSTMVGILSGAVTNTPGLGAAQEAYSSMNGGTNEPSIALGYAVAYPLGVMGIIFSMIAIRYIFRVNLNKEIEQLNAENSKKQNVVDTLSIEVKNPALFGESIQSLMDLINLKFVISRVMSNDGIIHIASTETILNEGDKVFVITNPQNIRSVLAFIGKRVNLTMNDWHKPGCEVISRKIIVTQPEINGKSISQINLRSRFGINVTRINRSGIDLVAQSNVKLQIGDKVTLVGTESSLAGAETVLGNKVKRLNAPNLTPIFIGIFLGVLLGSIPFAFSGIPQPVKFGLAGGPLIVAILLSVFGTKLKLITYTTMSANLMIREIGISLFLAAVGLGAGEDFVETIVHGGGLNWVGLGVIITFVPLIVMGIIGRRFFRFDYFTLTGLLAGSTTDPPALSYATATAGNDTPSVSYAAVYPLTMFLRVMSAQILILLF</sequence>
<dbReference type="SUPFAM" id="SSF116726">
    <property type="entry name" value="TrkA C-terminal domain-like"/>
    <property type="match status" value="2"/>
</dbReference>
<keyword evidence="2" id="KW-0813">Transport</keyword>
<name>A0A5J4SYY5_9ZZZZ</name>
<feature type="transmembrane region" description="Helical" evidence="8">
    <location>
        <begin position="69"/>
        <end position="88"/>
    </location>
</feature>
<feature type="transmembrane region" description="Helical" evidence="8">
    <location>
        <begin position="12"/>
        <end position="31"/>
    </location>
</feature>
<evidence type="ECO:0000259" key="9">
    <source>
        <dbReference type="PROSITE" id="PS51202"/>
    </source>
</evidence>
<keyword evidence="7" id="KW-0175">Coiled coil</keyword>
<reference evidence="10" key="1">
    <citation type="submission" date="2019-03" db="EMBL/GenBank/DDBJ databases">
        <title>Single cell metagenomics reveals metabolic interactions within the superorganism composed of flagellate Streblomastix strix and complex community of Bacteroidetes bacteria on its surface.</title>
        <authorList>
            <person name="Treitli S.C."/>
            <person name="Kolisko M."/>
            <person name="Husnik F."/>
            <person name="Keeling P."/>
            <person name="Hampl V."/>
        </authorList>
    </citation>
    <scope>NUCLEOTIDE SEQUENCE</scope>
    <source>
        <strain evidence="10">STM</strain>
    </source>
</reference>
<evidence type="ECO:0000256" key="3">
    <source>
        <dbReference type="ARBA" id="ARBA00022475"/>
    </source>
</evidence>
<evidence type="ECO:0000256" key="6">
    <source>
        <dbReference type="ARBA" id="ARBA00023136"/>
    </source>
</evidence>
<feature type="coiled-coil region" evidence="7">
    <location>
        <begin position="187"/>
        <end position="214"/>
    </location>
</feature>
<dbReference type="InterPro" id="IPR036721">
    <property type="entry name" value="RCK_C_sf"/>
</dbReference>
<feature type="transmembrane region" description="Helical" evidence="8">
    <location>
        <begin position="100"/>
        <end position="119"/>
    </location>
</feature>
<dbReference type="Pfam" id="PF02080">
    <property type="entry name" value="TrkA_C"/>
    <property type="match status" value="1"/>
</dbReference>
<evidence type="ECO:0000313" key="10">
    <source>
        <dbReference type="EMBL" id="KAA6351128.1"/>
    </source>
</evidence>
<evidence type="ECO:0000256" key="2">
    <source>
        <dbReference type="ARBA" id="ARBA00022448"/>
    </source>
</evidence>
<evidence type="ECO:0000256" key="5">
    <source>
        <dbReference type="ARBA" id="ARBA00022989"/>
    </source>
</evidence>
<feature type="domain" description="RCK C-terminal" evidence="9">
    <location>
        <begin position="195"/>
        <end position="281"/>
    </location>
</feature>
<dbReference type="AlphaFoldDB" id="A0A5J4SYY5"/>
<protein>
    <submittedName>
        <fullName evidence="10">Aspartate/alanine antiporter</fullName>
    </submittedName>
</protein>
<dbReference type="InterPro" id="IPR006037">
    <property type="entry name" value="RCK_C"/>
</dbReference>
<accession>A0A5J4SYY5</accession>
<comment type="subcellular location">
    <subcellularLocation>
        <location evidence="1">Cell membrane</location>
        <topology evidence="1">Multi-pass membrane protein</topology>
    </subcellularLocation>
</comment>
<dbReference type="PANTHER" id="PTHR30445:SF3">
    <property type="entry name" value="TRANSPORT PROTEIN YIDE-RELATED"/>
    <property type="match status" value="1"/>
</dbReference>
<dbReference type="GO" id="GO:0005886">
    <property type="term" value="C:plasma membrane"/>
    <property type="evidence" value="ECO:0007669"/>
    <property type="project" value="UniProtKB-SubCell"/>
</dbReference>
<dbReference type="GO" id="GO:0006813">
    <property type="term" value="P:potassium ion transport"/>
    <property type="evidence" value="ECO:0007669"/>
    <property type="project" value="InterPro"/>
</dbReference>
<keyword evidence="5 8" id="KW-1133">Transmembrane helix</keyword>
<dbReference type="PROSITE" id="PS51202">
    <property type="entry name" value="RCK_C"/>
    <property type="match status" value="2"/>
</dbReference>
<feature type="domain" description="RCK C-terminal" evidence="9">
    <location>
        <begin position="285"/>
        <end position="369"/>
    </location>
</feature>
<dbReference type="NCBIfam" id="TIGR01625">
    <property type="entry name" value="YidE_YbjL_dupl"/>
    <property type="match status" value="2"/>
</dbReference>
<feature type="transmembrane region" description="Helical" evidence="8">
    <location>
        <begin position="38"/>
        <end position="57"/>
    </location>
</feature>
<dbReference type="Gene3D" id="3.30.70.1450">
    <property type="entry name" value="Regulator of K+ conductance, C-terminal domain"/>
    <property type="match status" value="2"/>
</dbReference>
<feature type="transmembrane region" description="Helical" evidence="8">
    <location>
        <begin position="471"/>
        <end position="492"/>
    </location>
</feature>
<evidence type="ECO:0000256" key="1">
    <source>
        <dbReference type="ARBA" id="ARBA00004651"/>
    </source>
</evidence>
<comment type="caution">
    <text evidence="10">The sequence shown here is derived from an EMBL/GenBank/DDBJ whole genome shotgun (WGS) entry which is preliminary data.</text>
</comment>
<dbReference type="InterPro" id="IPR006512">
    <property type="entry name" value="YidE_YbjL"/>
</dbReference>
<dbReference type="NCBIfam" id="NF003007">
    <property type="entry name" value="PRK03818.1"/>
    <property type="match status" value="1"/>
</dbReference>
<keyword evidence="3" id="KW-1003">Cell membrane</keyword>
<proteinExistence type="predicted"/>
<keyword evidence="4 8" id="KW-0812">Transmembrane</keyword>
<evidence type="ECO:0000256" key="4">
    <source>
        <dbReference type="ARBA" id="ARBA00022692"/>
    </source>
</evidence>
<feature type="transmembrane region" description="Helical" evidence="8">
    <location>
        <begin position="408"/>
        <end position="428"/>
    </location>
</feature>
<feature type="transmembrane region" description="Helical" evidence="8">
    <location>
        <begin position="440"/>
        <end position="459"/>
    </location>
</feature>
<evidence type="ECO:0000256" key="7">
    <source>
        <dbReference type="SAM" id="Coils"/>
    </source>
</evidence>
<feature type="transmembrane region" description="Helical" evidence="8">
    <location>
        <begin position="161"/>
        <end position="186"/>
    </location>
</feature>
<dbReference type="PANTHER" id="PTHR30445">
    <property type="entry name" value="K(+)_H(+) ANTIPORTER SUBUNIT KHTT"/>
    <property type="match status" value="1"/>
</dbReference>
<evidence type="ECO:0000256" key="8">
    <source>
        <dbReference type="SAM" id="Phobius"/>
    </source>
</evidence>
<dbReference type="EMBL" id="SNRY01000018">
    <property type="protein sequence ID" value="KAA6351128.1"/>
    <property type="molecule type" value="Genomic_DNA"/>
</dbReference>